<feature type="region of interest" description="Disordered" evidence="1">
    <location>
        <begin position="1"/>
        <end position="23"/>
    </location>
</feature>
<evidence type="ECO:0000256" key="1">
    <source>
        <dbReference type="SAM" id="MobiDB-lite"/>
    </source>
</evidence>
<comment type="caution">
    <text evidence="2">The sequence shown here is derived from an EMBL/GenBank/DDBJ whole genome shotgun (WGS) entry which is preliminary data.</text>
</comment>
<dbReference type="OrthoDB" id="10486298at2759"/>
<dbReference type="Proteomes" id="UP000279259">
    <property type="component" value="Unassembled WGS sequence"/>
</dbReference>
<evidence type="ECO:0000313" key="2">
    <source>
        <dbReference type="EMBL" id="RSH94885.1"/>
    </source>
</evidence>
<reference evidence="2 3" key="1">
    <citation type="submission" date="2018-11" db="EMBL/GenBank/DDBJ databases">
        <title>Genome sequence of Saitozyma podzolica DSM 27192.</title>
        <authorList>
            <person name="Aliyu H."/>
            <person name="Gorte O."/>
            <person name="Ochsenreither K."/>
        </authorList>
    </citation>
    <scope>NUCLEOTIDE SEQUENCE [LARGE SCALE GENOMIC DNA]</scope>
    <source>
        <strain evidence="2 3">DSM 27192</strain>
    </source>
</reference>
<organism evidence="2 3">
    <name type="scientific">Saitozyma podzolica</name>
    <dbReference type="NCBI Taxonomy" id="1890683"/>
    <lineage>
        <taxon>Eukaryota</taxon>
        <taxon>Fungi</taxon>
        <taxon>Dikarya</taxon>
        <taxon>Basidiomycota</taxon>
        <taxon>Agaricomycotina</taxon>
        <taxon>Tremellomycetes</taxon>
        <taxon>Tremellales</taxon>
        <taxon>Trimorphomycetaceae</taxon>
        <taxon>Saitozyma</taxon>
    </lineage>
</organism>
<evidence type="ECO:0000313" key="3">
    <source>
        <dbReference type="Proteomes" id="UP000279259"/>
    </source>
</evidence>
<feature type="compositionally biased region" description="Low complexity" evidence="1">
    <location>
        <begin position="1"/>
        <end position="20"/>
    </location>
</feature>
<keyword evidence="3" id="KW-1185">Reference proteome</keyword>
<sequence>MSTRSQGSTTAHAGASATTSVPASRHTIYVTFQPKVPRPGHPFDKDNLSHEYRSVGVCSGLSDGSAKERLDTMYGLYQVVKHQYDRLYWKSDTWETDSESESESEDDHEDHQSRVRRFRETFDSLRPEWQKRHGKWWEKATWIKDEHRTDGPIMLSETGLVILTEQEFSTRFPSTPGEYFEVVRDYPNSQPGEVVMNFEEDPSEPNPFQSDEVVMDLEEIREPVPARRGRHG</sequence>
<name>A0A427YV53_9TREE</name>
<protein>
    <submittedName>
        <fullName evidence="2">Uncharacterized protein</fullName>
    </submittedName>
</protein>
<dbReference type="EMBL" id="RSCD01000002">
    <property type="protein sequence ID" value="RSH94885.1"/>
    <property type="molecule type" value="Genomic_DNA"/>
</dbReference>
<accession>A0A427YV53</accession>
<gene>
    <name evidence="2" type="ORF">EHS25_004691</name>
</gene>
<dbReference type="AlphaFoldDB" id="A0A427YV53"/>
<proteinExistence type="predicted"/>